<proteinExistence type="predicted"/>
<reference evidence="1" key="2">
    <citation type="submission" date="2020-06" db="EMBL/GenBank/DDBJ databases">
        <title>Helianthus annuus Genome sequencing and assembly Release 2.</title>
        <authorList>
            <person name="Gouzy J."/>
            <person name="Langlade N."/>
            <person name="Munos S."/>
        </authorList>
    </citation>
    <scope>NUCLEOTIDE SEQUENCE</scope>
    <source>
        <tissue evidence="1">Leaves</tissue>
    </source>
</reference>
<accession>A0A9K3ITN0</accession>
<dbReference type="Gramene" id="mRNA:HanXRQr2_Chr06g0263071">
    <property type="protein sequence ID" value="mRNA:HanXRQr2_Chr06g0263071"/>
    <property type="gene ID" value="HanXRQr2_Chr06g0263071"/>
</dbReference>
<dbReference type="EMBL" id="MNCJ02000321">
    <property type="protein sequence ID" value="KAF5802737.1"/>
    <property type="molecule type" value="Genomic_DNA"/>
</dbReference>
<name>A0A9K3ITN0_HELAN</name>
<dbReference type="Proteomes" id="UP000215914">
    <property type="component" value="Unassembled WGS sequence"/>
</dbReference>
<keyword evidence="2" id="KW-1185">Reference proteome</keyword>
<evidence type="ECO:0000313" key="2">
    <source>
        <dbReference type="Proteomes" id="UP000215914"/>
    </source>
</evidence>
<protein>
    <submittedName>
        <fullName evidence="1">Uncharacterized protein</fullName>
    </submittedName>
</protein>
<comment type="caution">
    <text evidence="1">The sequence shown here is derived from an EMBL/GenBank/DDBJ whole genome shotgun (WGS) entry which is preliminary data.</text>
</comment>
<reference evidence="1" key="1">
    <citation type="journal article" date="2017" name="Nature">
        <title>The sunflower genome provides insights into oil metabolism, flowering and Asterid evolution.</title>
        <authorList>
            <person name="Badouin H."/>
            <person name="Gouzy J."/>
            <person name="Grassa C.J."/>
            <person name="Murat F."/>
            <person name="Staton S.E."/>
            <person name="Cottret L."/>
            <person name="Lelandais-Briere C."/>
            <person name="Owens G.L."/>
            <person name="Carrere S."/>
            <person name="Mayjonade B."/>
            <person name="Legrand L."/>
            <person name="Gill N."/>
            <person name="Kane N.C."/>
            <person name="Bowers J.E."/>
            <person name="Hubner S."/>
            <person name="Bellec A."/>
            <person name="Berard A."/>
            <person name="Berges H."/>
            <person name="Blanchet N."/>
            <person name="Boniface M.C."/>
            <person name="Brunel D."/>
            <person name="Catrice O."/>
            <person name="Chaidir N."/>
            <person name="Claudel C."/>
            <person name="Donnadieu C."/>
            <person name="Faraut T."/>
            <person name="Fievet G."/>
            <person name="Helmstetter N."/>
            <person name="King M."/>
            <person name="Knapp S.J."/>
            <person name="Lai Z."/>
            <person name="Le Paslier M.C."/>
            <person name="Lippi Y."/>
            <person name="Lorenzon L."/>
            <person name="Mandel J.R."/>
            <person name="Marage G."/>
            <person name="Marchand G."/>
            <person name="Marquand E."/>
            <person name="Bret-Mestries E."/>
            <person name="Morien E."/>
            <person name="Nambeesan S."/>
            <person name="Nguyen T."/>
            <person name="Pegot-Espagnet P."/>
            <person name="Pouilly N."/>
            <person name="Raftis F."/>
            <person name="Sallet E."/>
            <person name="Schiex T."/>
            <person name="Thomas J."/>
            <person name="Vandecasteele C."/>
            <person name="Vares D."/>
            <person name="Vear F."/>
            <person name="Vautrin S."/>
            <person name="Crespi M."/>
            <person name="Mangin B."/>
            <person name="Burke J.M."/>
            <person name="Salse J."/>
            <person name="Munos S."/>
            <person name="Vincourt P."/>
            <person name="Rieseberg L.H."/>
            <person name="Langlade N.B."/>
        </authorList>
    </citation>
    <scope>NUCLEOTIDE SEQUENCE</scope>
    <source>
        <tissue evidence="1">Leaves</tissue>
    </source>
</reference>
<dbReference type="AlphaFoldDB" id="A0A9K3ITN0"/>
<evidence type="ECO:0000313" key="1">
    <source>
        <dbReference type="EMBL" id="KAF5802737.1"/>
    </source>
</evidence>
<gene>
    <name evidence="1" type="ORF">HanXRQr2_Chr06g0263071</name>
</gene>
<organism evidence="1 2">
    <name type="scientific">Helianthus annuus</name>
    <name type="common">Common sunflower</name>
    <dbReference type="NCBI Taxonomy" id="4232"/>
    <lineage>
        <taxon>Eukaryota</taxon>
        <taxon>Viridiplantae</taxon>
        <taxon>Streptophyta</taxon>
        <taxon>Embryophyta</taxon>
        <taxon>Tracheophyta</taxon>
        <taxon>Spermatophyta</taxon>
        <taxon>Magnoliopsida</taxon>
        <taxon>eudicotyledons</taxon>
        <taxon>Gunneridae</taxon>
        <taxon>Pentapetalae</taxon>
        <taxon>asterids</taxon>
        <taxon>campanulids</taxon>
        <taxon>Asterales</taxon>
        <taxon>Asteraceae</taxon>
        <taxon>Asteroideae</taxon>
        <taxon>Heliantheae alliance</taxon>
        <taxon>Heliantheae</taxon>
        <taxon>Helianthus</taxon>
    </lineage>
</organism>
<sequence length="111" mass="12630">MGDIDLATGITSIRRLLMKMISNDLVTNYDQMNADMLFGRITIVGGIKGTSATDFIINRMSSNDKSFSHVVLLLTFQLFLFVELTAQVDDLLRMKTIDNCFIHDTLKEIHW</sequence>